<dbReference type="Gene3D" id="2.120.10.30">
    <property type="entry name" value="TolB, C-terminal domain"/>
    <property type="match status" value="2"/>
</dbReference>
<organism evidence="5 6">
    <name type="scientific">Mytilus edulis</name>
    <name type="common">Blue mussel</name>
    <dbReference type="NCBI Taxonomy" id="6550"/>
    <lineage>
        <taxon>Eukaryota</taxon>
        <taxon>Metazoa</taxon>
        <taxon>Spiralia</taxon>
        <taxon>Lophotrochozoa</taxon>
        <taxon>Mollusca</taxon>
        <taxon>Bivalvia</taxon>
        <taxon>Autobranchia</taxon>
        <taxon>Pteriomorphia</taxon>
        <taxon>Mytilida</taxon>
        <taxon>Mytiloidea</taxon>
        <taxon>Mytilidae</taxon>
        <taxon>Mytilinae</taxon>
        <taxon>Mytilus</taxon>
    </lineage>
</organism>
<evidence type="ECO:0000313" key="6">
    <source>
        <dbReference type="Proteomes" id="UP000683360"/>
    </source>
</evidence>
<dbReference type="Proteomes" id="UP000683360">
    <property type="component" value="Unassembled WGS sequence"/>
</dbReference>
<feature type="domain" description="B box-type" evidence="4">
    <location>
        <begin position="129"/>
        <end position="179"/>
    </location>
</feature>
<keyword evidence="1" id="KW-0863">Zinc-finger</keyword>
<dbReference type="GO" id="GO:0061630">
    <property type="term" value="F:ubiquitin protein ligase activity"/>
    <property type="evidence" value="ECO:0007669"/>
    <property type="project" value="TreeGrafter"/>
</dbReference>
<evidence type="ECO:0000256" key="1">
    <source>
        <dbReference type="PROSITE-ProRule" id="PRU00024"/>
    </source>
</evidence>
<dbReference type="PANTHER" id="PTHR25462:SF229">
    <property type="entry name" value="TRANSCRIPTION INTERMEDIARY FACTOR 1-BETA"/>
    <property type="match status" value="1"/>
</dbReference>
<dbReference type="SUPFAM" id="SSF57845">
    <property type="entry name" value="B-box zinc-binding domain"/>
    <property type="match status" value="1"/>
</dbReference>
<reference evidence="5" key="1">
    <citation type="submission" date="2021-03" db="EMBL/GenBank/DDBJ databases">
        <authorList>
            <person name="Bekaert M."/>
        </authorList>
    </citation>
    <scope>NUCLEOTIDE SEQUENCE</scope>
</reference>
<dbReference type="OrthoDB" id="6112841at2759"/>
<dbReference type="InterPro" id="IPR047153">
    <property type="entry name" value="TRIM45/56/19-like"/>
</dbReference>
<protein>
    <recommendedName>
        <fullName evidence="4">B box-type domain-containing protein</fullName>
    </recommendedName>
</protein>
<gene>
    <name evidence="5" type="ORF">MEDL_24911</name>
</gene>
<dbReference type="GO" id="GO:0006513">
    <property type="term" value="P:protein monoubiquitination"/>
    <property type="evidence" value="ECO:0007669"/>
    <property type="project" value="TreeGrafter"/>
</dbReference>
<sequence>MNNESIHVYNLTSSKRLIYNFIGVDNPTGLTTDKDNNLFVACNNNDTIFVKPSRHPRSLVVLGRSDGIDRPLSLDYNHQSDELLVVNNTAHSIFIFKKCKRACSKYNSCTAIFLICDKSQRYNIDWIHSKIMECQPCRKQNRHSSAKCWCTECDEALCHSCKSQHKSFKVSGNHNVIELKQDSALPLDSQKESVGFGHDEWIICHEHRDRSVEYFCIKHEQPCCILCKRQYHRHCCDVEKVDDVVDDNKLETVTTDLLLTVGKRKTRLTTVADNERSNLRDLGIIKTNFIKELKNARTAINEHIDLLQNDVEQEMNKKYQNHISEVNKRLTDLNTRIKCTTNQYKVIKDTSVESALSLGQKYLKIMHLKHIEDGYSESHMTDPKHNLQSIADSKLSYVKTKDGIDIRHINRNLHGLKNGTDTSRGDSSKDTVESGSSTVELESQAFNWKLSNPVSKLLFTTPVKSSPYMPLTTSLPAESLHTSQVGFLKSSCITQTTHLPFVADSGNGSQFNFCVKKSFRIEKKNKDIFISDAKLMPNKYHIAIAETSNPRCMMYTKDGFKKGQVQLLGKSDSIAVIEDHRIGVTLIGEKKVCVIDTDAWQCINTIDLNDSCKGLVYFENNLLANCINEGLMYINDSGKIVKENSNIKGEFYFHVDNHGNLFGAKEKIKRIHVCNLTNNKRYKYLVKGLSNPKGLTTDRDDNLFVSCYENDTIFVKQSLLSLATVAIEKSNGIDRPMSIDYDQLNDELLVVNNAGHSIFILIKN</sequence>
<keyword evidence="1" id="KW-0862">Zinc</keyword>
<accession>A0A8S3RMM1</accession>
<name>A0A8S3RMM1_MYTED</name>
<feature type="compositionally biased region" description="Basic and acidic residues" evidence="3">
    <location>
        <begin position="423"/>
        <end position="432"/>
    </location>
</feature>
<keyword evidence="2" id="KW-0175">Coiled coil</keyword>
<dbReference type="PROSITE" id="PS50119">
    <property type="entry name" value="ZF_BBOX"/>
    <property type="match status" value="1"/>
</dbReference>
<proteinExistence type="predicted"/>
<keyword evidence="6" id="KW-1185">Reference proteome</keyword>
<dbReference type="CDD" id="cd19756">
    <property type="entry name" value="Bbox2"/>
    <property type="match status" value="1"/>
</dbReference>
<dbReference type="CDD" id="cd19757">
    <property type="entry name" value="Bbox1"/>
    <property type="match status" value="1"/>
</dbReference>
<dbReference type="GO" id="GO:0008270">
    <property type="term" value="F:zinc ion binding"/>
    <property type="evidence" value="ECO:0007669"/>
    <property type="project" value="UniProtKB-KW"/>
</dbReference>
<dbReference type="InterPro" id="IPR011042">
    <property type="entry name" value="6-blade_b-propeller_TolB-like"/>
</dbReference>
<dbReference type="InterPro" id="IPR000315">
    <property type="entry name" value="Znf_B-box"/>
</dbReference>
<evidence type="ECO:0000256" key="3">
    <source>
        <dbReference type="SAM" id="MobiDB-lite"/>
    </source>
</evidence>
<feature type="region of interest" description="Disordered" evidence="3">
    <location>
        <begin position="414"/>
        <end position="438"/>
    </location>
</feature>
<keyword evidence="1" id="KW-0479">Metal-binding</keyword>
<dbReference type="SUPFAM" id="SSF63825">
    <property type="entry name" value="YWTD domain"/>
    <property type="match status" value="2"/>
</dbReference>
<evidence type="ECO:0000259" key="4">
    <source>
        <dbReference type="PROSITE" id="PS50119"/>
    </source>
</evidence>
<feature type="coiled-coil region" evidence="2">
    <location>
        <begin position="290"/>
        <end position="343"/>
    </location>
</feature>
<dbReference type="Gene3D" id="3.30.160.60">
    <property type="entry name" value="Classic Zinc Finger"/>
    <property type="match status" value="1"/>
</dbReference>
<comment type="caution">
    <text evidence="5">The sequence shown here is derived from an EMBL/GenBank/DDBJ whole genome shotgun (WGS) entry which is preliminary data.</text>
</comment>
<dbReference type="EMBL" id="CAJPWZ010001244">
    <property type="protein sequence ID" value="CAG2210713.1"/>
    <property type="molecule type" value="Genomic_DNA"/>
</dbReference>
<evidence type="ECO:0000313" key="5">
    <source>
        <dbReference type="EMBL" id="CAG2210713.1"/>
    </source>
</evidence>
<dbReference type="PANTHER" id="PTHR25462">
    <property type="entry name" value="BONUS, ISOFORM C-RELATED"/>
    <property type="match status" value="1"/>
</dbReference>
<dbReference type="AlphaFoldDB" id="A0A8S3RMM1"/>
<evidence type="ECO:0000256" key="2">
    <source>
        <dbReference type="SAM" id="Coils"/>
    </source>
</evidence>